<comment type="caution">
    <text evidence="2">The sequence shown here is derived from an EMBL/GenBank/DDBJ whole genome shotgun (WGS) entry which is preliminary data.</text>
</comment>
<evidence type="ECO:0000313" key="3">
    <source>
        <dbReference type="Proteomes" id="UP000196475"/>
    </source>
</evidence>
<dbReference type="Pfam" id="PF07872">
    <property type="entry name" value="DUF1659"/>
    <property type="match status" value="1"/>
</dbReference>
<evidence type="ECO:0000259" key="1">
    <source>
        <dbReference type="Pfam" id="PF07872"/>
    </source>
</evidence>
<organism evidence="2 3">
    <name type="scientific">Bacillus thermozeamaize</name>
    <dbReference type="NCBI Taxonomy" id="230954"/>
    <lineage>
        <taxon>Bacteria</taxon>
        <taxon>Bacillati</taxon>
        <taxon>Bacillota</taxon>
        <taxon>Bacilli</taxon>
        <taxon>Bacillales</taxon>
        <taxon>Bacillaceae</taxon>
        <taxon>Bacillus</taxon>
    </lineage>
</organism>
<proteinExistence type="predicted"/>
<dbReference type="InterPro" id="IPR012454">
    <property type="entry name" value="DUF1659"/>
</dbReference>
<name>A0A1Y3PDT9_9BACI</name>
<sequence>MAVTKISGMSRMVLGFEVGMDEFGRPVVRSQTLQNVRPDADDQDVYDVAQALASLQAYPLSHVVRVDQAQLTE</sequence>
<dbReference type="AlphaFoldDB" id="A0A1Y3PDT9"/>
<reference evidence="3" key="1">
    <citation type="submission" date="2016-06" db="EMBL/GenBank/DDBJ databases">
        <authorList>
            <person name="Nascimento L."/>
            <person name="Pereira R.V."/>
            <person name="Martins L.F."/>
            <person name="Quaggio R.B."/>
            <person name="Silva A.M."/>
            <person name="Setubal J.C."/>
        </authorList>
    </citation>
    <scope>NUCLEOTIDE SEQUENCE [LARGE SCALE GENOMIC DNA]</scope>
</reference>
<evidence type="ECO:0000313" key="2">
    <source>
        <dbReference type="EMBL" id="OUM85492.1"/>
    </source>
</evidence>
<accession>A0A1Y3PDT9</accession>
<dbReference type="Proteomes" id="UP000196475">
    <property type="component" value="Unassembled WGS sequence"/>
</dbReference>
<feature type="domain" description="DUF1659" evidence="1">
    <location>
        <begin position="2"/>
        <end position="73"/>
    </location>
</feature>
<dbReference type="EMBL" id="LZRT01000101">
    <property type="protein sequence ID" value="OUM85492.1"/>
    <property type="molecule type" value="Genomic_DNA"/>
</dbReference>
<gene>
    <name evidence="2" type="ORF">BAA01_10475</name>
</gene>
<protein>
    <recommendedName>
        <fullName evidence="1">DUF1659 domain-containing protein</fullName>
    </recommendedName>
</protein>